<dbReference type="CDD" id="cd02136">
    <property type="entry name" value="PnbA_NfnB-like"/>
    <property type="match status" value="1"/>
</dbReference>
<evidence type="ECO:0000256" key="4">
    <source>
        <dbReference type="ARBA" id="ARBA00022643"/>
    </source>
</evidence>
<dbReference type="InterPro" id="IPR029479">
    <property type="entry name" value="Nitroreductase"/>
</dbReference>
<dbReference type="Gene3D" id="3.40.109.10">
    <property type="entry name" value="NADH Oxidase"/>
    <property type="match status" value="1"/>
</dbReference>
<gene>
    <name evidence="7" type="ORF">RDV89_06375</name>
</gene>
<keyword evidence="5" id="KW-0560">Oxidoreductase</keyword>
<accession>A0ABU3PTX2</accession>
<proteinExistence type="inferred from homology"/>
<dbReference type="EMBL" id="JAVYII010000002">
    <property type="protein sequence ID" value="MDT9592683.1"/>
    <property type="molecule type" value="Genomic_DNA"/>
</dbReference>
<name>A0ABU3PTX2_9ACTN</name>
<dbReference type="InterPro" id="IPR000415">
    <property type="entry name" value="Nitroreductase-like"/>
</dbReference>
<dbReference type="Pfam" id="PF00881">
    <property type="entry name" value="Nitroreductase"/>
    <property type="match status" value="1"/>
</dbReference>
<sequence length="237" mass="25088">MSEPTFDAVVAARHSCRAFLPEPVADEELLEVLALAQGAPSWCNTQPWQVHLVTGTATAAFAAYLSAAVHDEAPTPDLPGPERYEGVYRDRRRASGYALYASLGIERDDHARRGEQMLRNFSFFGAPHVLVVTTDPLQGVYGAVDCGGFVSTLMLAAASRGLGTCAQAAVAMYAAPVRRFLDVGEDRQVVCAIAIGRPDPDHPANGFRTERASSDEVVSVVTAPPGHVDAGRGPAGA</sequence>
<keyword evidence="3" id="KW-0285">Flavoprotein</keyword>
<evidence type="ECO:0000259" key="6">
    <source>
        <dbReference type="Pfam" id="PF00881"/>
    </source>
</evidence>
<organism evidence="7 8">
    <name type="scientific">Nocardioides imazamoxiresistens</name>
    <dbReference type="NCBI Taxonomy" id="3231893"/>
    <lineage>
        <taxon>Bacteria</taxon>
        <taxon>Bacillati</taxon>
        <taxon>Actinomycetota</taxon>
        <taxon>Actinomycetes</taxon>
        <taxon>Propionibacteriales</taxon>
        <taxon>Nocardioidaceae</taxon>
        <taxon>Nocardioides</taxon>
    </lineage>
</organism>
<dbReference type="SUPFAM" id="SSF55469">
    <property type="entry name" value="FMN-dependent nitroreductase-like"/>
    <property type="match status" value="1"/>
</dbReference>
<keyword evidence="4" id="KW-0288">FMN</keyword>
<evidence type="ECO:0000256" key="5">
    <source>
        <dbReference type="ARBA" id="ARBA00023002"/>
    </source>
</evidence>
<comment type="cofactor">
    <cofactor evidence="1">
        <name>FMN</name>
        <dbReference type="ChEBI" id="CHEBI:58210"/>
    </cofactor>
</comment>
<evidence type="ECO:0000313" key="7">
    <source>
        <dbReference type="EMBL" id="MDT9592683.1"/>
    </source>
</evidence>
<evidence type="ECO:0000256" key="1">
    <source>
        <dbReference type="ARBA" id="ARBA00001917"/>
    </source>
</evidence>
<comment type="caution">
    <text evidence="7">The sequence shown here is derived from an EMBL/GenBank/DDBJ whole genome shotgun (WGS) entry which is preliminary data.</text>
</comment>
<keyword evidence="8" id="KW-1185">Reference proteome</keyword>
<feature type="domain" description="Nitroreductase" evidence="6">
    <location>
        <begin position="11"/>
        <end position="197"/>
    </location>
</feature>
<dbReference type="PANTHER" id="PTHR43673:SF2">
    <property type="entry name" value="NITROREDUCTASE"/>
    <property type="match status" value="1"/>
</dbReference>
<evidence type="ECO:0000256" key="2">
    <source>
        <dbReference type="ARBA" id="ARBA00007118"/>
    </source>
</evidence>
<reference evidence="7 8" key="1">
    <citation type="submission" date="2023-08" db="EMBL/GenBank/DDBJ databases">
        <title>Nocardioides seae sp. nov., a bacterium isolated from a soil.</title>
        <authorList>
            <person name="Wang X."/>
        </authorList>
    </citation>
    <scope>NUCLEOTIDE SEQUENCE [LARGE SCALE GENOMIC DNA]</scope>
    <source>
        <strain evidence="7 8">YZH12</strain>
    </source>
</reference>
<dbReference type="Proteomes" id="UP001268542">
    <property type="component" value="Unassembled WGS sequence"/>
</dbReference>
<dbReference type="PANTHER" id="PTHR43673">
    <property type="entry name" value="NAD(P)H NITROREDUCTASE YDGI-RELATED"/>
    <property type="match status" value="1"/>
</dbReference>
<evidence type="ECO:0000313" key="8">
    <source>
        <dbReference type="Proteomes" id="UP001268542"/>
    </source>
</evidence>
<comment type="similarity">
    <text evidence="2">Belongs to the nitroreductase family.</text>
</comment>
<protein>
    <submittedName>
        <fullName evidence="7">Nitroreductase</fullName>
    </submittedName>
</protein>
<dbReference type="RefSeq" id="WP_315732106.1">
    <property type="nucleotide sequence ID" value="NZ_JAVYII010000002.1"/>
</dbReference>
<evidence type="ECO:0000256" key="3">
    <source>
        <dbReference type="ARBA" id="ARBA00022630"/>
    </source>
</evidence>